<feature type="domain" description="ATP-dependent DNA ligase family profile" evidence="13">
    <location>
        <begin position="313"/>
        <end position="447"/>
    </location>
</feature>
<gene>
    <name evidence="14" type="ORF">M427DRAFT_96003</name>
</gene>
<dbReference type="Pfam" id="PF04675">
    <property type="entry name" value="DNA_ligase_A_N"/>
    <property type="match status" value="1"/>
</dbReference>
<keyword evidence="4 11" id="KW-0547">Nucleotide-binding</keyword>
<dbReference type="SUPFAM" id="SSF50249">
    <property type="entry name" value="Nucleic acid-binding proteins"/>
    <property type="match status" value="1"/>
</dbReference>
<evidence type="ECO:0000256" key="10">
    <source>
        <dbReference type="ARBA" id="ARBA00034003"/>
    </source>
</evidence>
<dbReference type="OMA" id="DRERITY"/>
<evidence type="ECO:0000256" key="9">
    <source>
        <dbReference type="ARBA" id="ARBA00023242"/>
    </source>
</evidence>
<dbReference type="PROSITE" id="PS00697">
    <property type="entry name" value="DNA_LIGASE_A1"/>
    <property type="match status" value="1"/>
</dbReference>
<dbReference type="EMBL" id="KQ965742">
    <property type="protein sequence ID" value="KXS18341.1"/>
    <property type="molecule type" value="Genomic_DNA"/>
</dbReference>
<keyword evidence="9" id="KW-0539">Nucleus</keyword>
<keyword evidence="15" id="KW-1185">Reference proteome</keyword>
<keyword evidence="7" id="KW-0460">Magnesium</keyword>
<dbReference type="GO" id="GO:0003910">
    <property type="term" value="F:DNA ligase (ATP) activity"/>
    <property type="evidence" value="ECO:0007669"/>
    <property type="project" value="UniProtKB-EC"/>
</dbReference>
<dbReference type="GO" id="GO:0006310">
    <property type="term" value="P:DNA recombination"/>
    <property type="evidence" value="ECO:0007669"/>
    <property type="project" value="UniProtKB-KW"/>
</dbReference>
<dbReference type="Gene3D" id="3.30.470.30">
    <property type="entry name" value="DNA ligase/mRNA capping enzyme"/>
    <property type="match status" value="1"/>
</dbReference>
<keyword evidence="6 11" id="KW-0067">ATP-binding</keyword>
<name>A0A139ANK9_GONPJ</name>
<dbReference type="InterPro" id="IPR016059">
    <property type="entry name" value="DNA_ligase_ATP-dep_CS"/>
</dbReference>
<dbReference type="Gene3D" id="2.40.50.140">
    <property type="entry name" value="Nucleic acid-binding proteins"/>
    <property type="match status" value="1"/>
</dbReference>
<sequence>MQKWRREVKGTMYPALRLLMPNVDRGRLYNMKEVMLGRSYLEVMGIPKDSEDGQALVKFNLPGKSTVSDKAAGDFPRVLYEIVRSRSTVTESKVSIKKINEMLDNFARDHDKSEQRPIIREWVETLTAEEHMWLAKIILKQMKLGVSEQTILEAFHPDARELFTVNADLRTLCEKLYSVSFRLNNTSISVATAFKPQLSKMGNYTTLTHIDEWMGQLGCKEFWIETKLDGERMQIHIDNGQWRYYSRKGTNYTQDYGPDPTRGSLTPFIHNSINAHVKRCILDGELVVYDPASDALVPFGNLKTVGRKSFNPMNEHEPHPYFVAFDILQMDNVSLAEKPLHRRYEVLQSIIDPIPGRIAIIDQLRGTSSAQALHAFHAAIEAGQEGIIVKNPESRYVPNSRTMDWTKVKAEYVEGVSEHPDVVVVGGYYGTGNRANKISKFLVAIRDTPKQDEVVDPERPKLLTFARVGSGASYKELDAMTQRFPWKRFDDKRVPSWLAIGKEKPEMILDPYTKVDGVDSAIVLELKAAEITPADDYSCGYSLRFPRIMKSKIGYYFRYSL</sequence>
<evidence type="ECO:0000256" key="11">
    <source>
        <dbReference type="RuleBase" id="RU000617"/>
    </source>
</evidence>
<keyword evidence="5 11" id="KW-0227">DNA damage</keyword>
<dbReference type="SUPFAM" id="SSF56091">
    <property type="entry name" value="DNA ligase/mRNA capping enzyme, catalytic domain"/>
    <property type="match status" value="1"/>
</dbReference>
<dbReference type="GO" id="GO:0005524">
    <property type="term" value="F:ATP binding"/>
    <property type="evidence" value="ECO:0007669"/>
    <property type="project" value="UniProtKB-KW"/>
</dbReference>
<protein>
    <recommendedName>
        <fullName evidence="11">DNA ligase</fullName>
        <ecNumber evidence="11">6.5.1.1</ecNumber>
    </recommendedName>
</protein>
<dbReference type="Gene3D" id="1.10.3260.10">
    <property type="entry name" value="DNA ligase, ATP-dependent, N-terminal domain"/>
    <property type="match status" value="1"/>
</dbReference>
<dbReference type="InterPro" id="IPR012340">
    <property type="entry name" value="NA-bd_OB-fold"/>
</dbReference>
<evidence type="ECO:0000256" key="6">
    <source>
        <dbReference type="ARBA" id="ARBA00022840"/>
    </source>
</evidence>
<organism evidence="14 15">
    <name type="scientific">Gonapodya prolifera (strain JEL478)</name>
    <name type="common">Monoblepharis prolifera</name>
    <dbReference type="NCBI Taxonomy" id="1344416"/>
    <lineage>
        <taxon>Eukaryota</taxon>
        <taxon>Fungi</taxon>
        <taxon>Fungi incertae sedis</taxon>
        <taxon>Chytridiomycota</taxon>
        <taxon>Chytridiomycota incertae sedis</taxon>
        <taxon>Monoblepharidomycetes</taxon>
        <taxon>Monoblepharidales</taxon>
        <taxon>Gonapodyaceae</taxon>
        <taxon>Gonapodya</taxon>
    </lineage>
</organism>
<dbReference type="GO" id="GO:0032807">
    <property type="term" value="C:DNA ligase IV complex"/>
    <property type="evidence" value="ECO:0007669"/>
    <property type="project" value="TreeGrafter"/>
</dbReference>
<evidence type="ECO:0000313" key="15">
    <source>
        <dbReference type="Proteomes" id="UP000070544"/>
    </source>
</evidence>
<evidence type="ECO:0000256" key="3">
    <source>
        <dbReference type="ARBA" id="ARBA00022723"/>
    </source>
</evidence>
<dbReference type="EC" id="6.5.1.1" evidence="11"/>
<keyword evidence="3" id="KW-0479">Metal-binding</keyword>
<dbReference type="InterPro" id="IPR044125">
    <property type="entry name" value="Adenylation_DNA_ligase_IV"/>
</dbReference>
<evidence type="ECO:0000256" key="2">
    <source>
        <dbReference type="ARBA" id="ARBA00022598"/>
    </source>
</evidence>
<evidence type="ECO:0000256" key="1">
    <source>
        <dbReference type="ARBA" id="ARBA00007572"/>
    </source>
</evidence>
<dbReference type="PANTHER" id="PTHR45997">
    <property type="entry name" value="DNA LIGASE 4"/>
    <property type="match status" value="1"/>
</dbReference>
<dbReference type="STRING" id="1344416.A0A139ANK9"/>
<comment type="catalytic activity">
    <reaction evidence="10 11">
        <text>ATP + (deoxyribonucleotide)n-3'-hydroxyl + 5'-phospho-(deoxyribonucleotide)m = (deoxyribonucleotide)n+m + AMP + diphosphate.</text>
        <dbReference type="EC" id="6.5.1.1"/>
    </reaction>
</comment>
<dbReference type="InterPro" id="IPR000977">
    <property type="entry name" value="DNA_ligase_ATP-dep"/>
</dbReference>
<dbReference type="OrthoDB" id="151490at2759"/>
<dbReference type="GO" id="GO:0003677">
    <property type="term" value="F:DNA binding"/>
    <property type="evidence" value="ECO:0007669"/>
    <property type="project" value="InterPro"/>
</dbReference>
<dbReference type="GO" id="GO:0006303">
    <property type="term" value="P:double-strand break repair via nonhomologous end joining"/>
    <property type="evidence" value="ECO:0007669"/>
    <property type="project" value="TreeGrafter"/>
</dbReference>
<reference evidence="14 15" key="1">
    <citation type="journal article" date="2015" name="Genome Biol. Evol.">
        <title>Phylogenomic analyses indicate that early fungi evolved digesting cell walls of algal ancestors of land plants.</title>
        <authorList>
            <person name="Chang Y."/>
            <person name="Wang S."/>
            <person name="Sekimoto S."/>
            <person name="Aerts A.L."/>
            <person name="Choi C."/>
            <person name="Clum A."/>
            <person name="LaButti K.M."/>
            <person name="Lindquist E.A."/>
            <person name="Yee Ngan C."/>
            <person name="Ohm R.A."/>
            <person name="Salamov A.A."/>
            <person name="Grigoriev I.V."/>
            <person name="Spatafora J.W."/>
            <person name="Berbee M.L."/>
        </authorList>
    </citation>
    <scope>NUCLEOTIDE SEQUENCE [LARGE SCALE GENOMIC DNA]</scope>
    <source>
        <strain evidence="14 15">JEL478</strain>
    </source>
</reference>
<keyword evidence="11" id="KW-0233">DNA recombination</keyword>
<dbReference type="PROSITE" id="PS50160">
    <property type="entry name" value="DNA_LIGASE_A3"/>
    <property type="match status" value="1"/>
</dbReference>
<dbReference type="NCBIfam" id="TIGR00574">
    <property type="entry name" value="dnl1"/>
    <property type="match status" value="1"/>
</dbReference>
<dbReference type="Pfam" id="PF01068">
    <property type="entry name" value="DNA_ligase_A_M"/>
    <property type="match status" value="1"/>
</dbReference>
<dbReference type="GO" id="GO:0046872">
    <property type="term" value="F:metal ion binding"/>
    <property type="evidence" value="ECO:0007669"/>
    <property type="project" value="UniProtKB-KW"/>
</dbReference>
<evidence type="ECO:0000259" key="13">
    <source>
        <dbReference type="PROSITE" id="PS50160"/>
    </source>
</evidence>
<dbReference type="InterPro" id="IPR029710">
    <property type="entry name" value="LIG4"/>
</dbReference>
<evidence type="ECO:0000256" key="4">
    <source>
        <dbReference type="ARBA" id="ARBA00022741"/>
    </source>
</evidence>
<keyword evidence="8 11" id="KW-0234">DNA repair</keyword>
<keyword evidence="2 11" id="KW-0436">Ligase</keyword>
<evidence type="ECO:0000256" key="7">
    <source>
        <dbReference type="ARBA" id="ARBA00022842"/>
    </source>
</evidence>
<dbReference type="Proteomes" id="UP000070544">
    <property type="component" value="Unassembled WGS sequence"/>
</dbReference>
<proteinExistence type="inferred from homology"/>
<dbReference type="InterPro" id="IPR012310">
    <property type="entry name" value="DNA_ligase_ATP-dep_cent"/>
</dbReference>
<dbReference type="InterPro" id="IPR012308">
    <property type="entry name" value="DNA_ligase_ATP-dep_N"/>
</dbReference>
<comment type="similarity">
    <text evidence="1 12">Belongs to the ATP-dependent DNA ligase family.</text>
</comment>
<dbReference type="InterPro" id="IPR036599">
    <property type="entry name" value="DNA_ligase_N_sf"/>
</dbReference>
<dbReference type="GO" id="GO:0071897">
    <property type="term" value="P:DNA biosynthetic process"/>
    <property type="evidence" value="ECO:0007669"/>
    <property type="project" value="InterPro"/>
</dbReference>
<dbReference type="PANTHER" id="PTHR45997:SF1">
    <property type="entry name" value="DNA LIGASE 4"/>
    <property type="match status" value="1"/>
</dbReference>
<evidence type="ECO:0000313" key="14">
    <source>
        <dbReference type="EMBL" id="KXS18341.1"/>
    </source>
</evidence>
<evidence type="ECO:0000256" key="8">
    <source>
        <dbReference type="ARBA" id="ARBA00023204"/>
    </source>
</evidence>
<dbReference type="GO" id="GO:0006297">
    <property type="term" value="P:nucleotide-excision repair, DNA gap filling"/>
    <property type="evidence" value="ECO:0007669"/>
    <property type="project" value="TreeGrafter"/>
</dbReference>
<evidence type="ECO:0000256" key="12">
    <source>
        <dbReference type="RuleBase" id="RU004196"/>
    </source>
</evidence>
<evidence type="ECO:0000256" key="5">
    <source>
        <dbReference type="ARBA" id="ARBA00022763"/>
    </source>
</evidence>
<accession>A0A139ANK9</accession>
<dbReference type="CDD" id="cd07903">
    <property type="entry name" value="Adenylation_DNA_ligase_IV"/>
    <property type="match status" value="1"/>
</dbReference>
<dbReference type="AlphaFoldDB" id="A0A139ANK9"/>